<evidence type="ECO:0000313" key="1">
    <source>
        <dbReference type="EMBL" id="KGN44205.1"/>
    </source>
</evidence>
<reference evidence="1 2" key="2">
    <citation type="journal article" date="2009" name="PLoS ONE">
        <title>An integrated genetic and cytogenetic map of the cucumber genome.</title>
        <authorList>
            <person name="Ren Y."/>
            <person name="Zhang Z."/>
            <person name="Liu J."/>
            <person name="Staub J.E."/>
            <person name="Han Y."/>
            <person name="Cheng Z."/>
            <person name="Li X."/>
            <person name="Lu J."/>
            <person name="Miao H."/>
            <person name="Kang H."/>
            <person name="Xie B."/>
            <person name="Gu X."/>
            <person name="Wang X."/>
            <person name="Du Y."/>
            <person name="Jin W."/>
            <person name="Huang S."/>
        </authorList>
    </citation>
    <scope>NUCLEOTIDE SEQUENCE [LARGE SCALE GENOMIC DNA]</scope>
    <source>
        <strain evidence="2">cv. 9930</strain>
    </source>
</reference>
<dbReference type="Gramene" id="KGN44205">
    <property type="protein sequence ID" value="KGN44205"/>
    <property type="gene ID" value="Csa_7G221860"/>
</dbReference>
<reference evidence="1 2" key="1">
    <citation type="journal article" date="2009" name="Nat. Genet.">
        <title>The genome of the cucumber, Cucumis sativus L.</title>
        <authorList>
            <person name="Huang S."/>
            <person name="Li R."/>
            <person name="Zhang Z."/>
            <person name="Li L."/>
            <person name="Gu X."/>
            <person name="Fan W."/>
            <person name="Lucas W.J."/>
            <person name="Wang X."/>
            <person name="Xie B."/>
            <person name="Ni P."/>
            <person name="Ren Y."/>
            <person name="Zhu H."/>
            <person name="Li J."/>
            <person name="Lin K."/>
            <person name="Jin W."/>
            <person name="Fei Z."/>
            <person name="Li G."/>
            <person name="Staub J."/>
            <person name="Kilian A."/>
            <person name="van der Vossen E.A."/>
            <person name="Wu Y."/>
            <person name="Guo J."/>
            <person name="He J."/>
            <person name="Jia Z."/>
            <person name="Ren Y."/>
            <person name="Tian G."/>
            <person name="Lu Y."/>
            <person name="Ruan J."/>
            <person name="Qian W."/>
            <person name="Wang M."/>
            <person name="Huang Q."/>
            <person name="Li B."/>
            <person name="Xuan Z."/>
            <person name="Cao J."/>
            <person name="Asan"/>
            <person name="Wu Z."/>
            <person name="Zhang J."/>
            <person name="Cai Q."/>
            <person name="Bai Y."/>
            <person name="Zhao B."/>
            <person name="Han Y."/>
            <person name="Li Y."/>
            <person name="Li X."/>
            <person name="Wang S."/>
            <person name="Shi Q."/>
            <person name="Liu S."/>
            <person name="Cho W.K."/>
            <person name="Kim J.Y."/>
            <person name="Xu Y."/>
            <person name="Heller-Uszynska K."/>
            <person name="Miao H."/>
            <person name="Cheng Z."/>
            <person name="Zhang S."/>
            <person name="Wu J."/>
            <person name="Yang Y."/>
            <person name="Kang H."/>
            <person name="Li M."/>
            <person name="Liang H."/>
            <person name="Ren X."/>
            <person name="Shi Z."/>
            <person name="Wen M."/>
            <person name="Jian M."/>
            <person name="Yang H."/>
            <person name="Zhang G."/>
            <person name="Yang Z."/>
            <person name="Chen R."/>
            <person name="Liu S."/>
            <person name="Li J."/>
            <person name="Ma L."/>
            <person name="Liu H."/>
            <person name="Zhou Y."/>
            <person name="Zhao J."/>
            <person name="Fang X."/>
            <person name="Li G."/>
            <person name="Fang L."/>
            <person name="Li Y."/>
            <person name="Liu D."/>
            <person name="Zheng H."/>
            <person name="Zhang Y."/>
            <person name="Qin N."/>
            <person name="Li Z."/>
            <person name="Yang G."/>
            <person name="Yang S."/>
            <person name="Bolund L."/>
            <person name="Kristiansen K."/>
            <person name="Zheng H."/>
            <person name="Li S."/>
            <person name="Zhang X."/>
            <person name="Yang H."/>
            <person name="Wang J."/>
            <person name="Sun R."/>
            <person name="Zhang B."/>
            <person name="Jiang S."/>
            <person name="Wang J."/>
            <person name="Du Y."/>
            <person name="Li S."/>
        </authorList>
    </citation>
    <scope>NUCLEOTIDE SEQUENCE [LARGE SCALE GENOMIC DNA]</scope>
    <source>
        <strain evidence="2">cv. 9930</strain>
    </source>
</reference>
<dbReference type="EMBL" id="CM002928">
    <property type="protein sequence ID" value="KGN44205.1"/>
    <property type="molecule type" value="Genomic_DNA"/>
</dbReference>
<reference evidence="1 2" key="4">
    <citation type="journal article" date="2011" name="BMC Genomics">
        <title>RNA-Seq improves annotation of protein-coding genes in the cucumber genome.</title>
        <authorList>
            <person name="Li Z."/>
            <person name="Zhang Z."/>
            <person name="Yan P."/>
            <person name="Huang S."/>
            <person name="Fei Z."/>
            <person name="Lin K."/>
        </authorList>
    </citation>
    <scope>NUCLEOTIDE SEQUENCE [LARGE SCALE GENOMIC DNA]</scope>
    <source>
        <strain evidence="2">cv. 9930</strain>
    </source>
</reference>
<dbReference type="Proteomes" id="UP000029981">
    <property type="component" value="Chromosome 7"/>
</dbReference>
<name>A0A0A0K3D6_CUCSA</name>
<dbReference type="AlphaFoldDB" id="A0A0A0K3D6"/>
<accession>A0A0A0K3D6</accession>
<reference evidence="1 2" key="3">
    <citation type="journal article" date="2010" name="BMC Genomics">
        <title>Transcriptome sequencing and comparative analysis of cucumber flowers with different sex types.</title>
        <authorList>
            <person name="Guo S."/>
            <person name="Zheng Y."/>
            <person name="Joung J.G."/>
            <person name="Liu S."/>
            <person name="Zhang Z."/>
            <person name="Crasta O.R."/>
            <person name="Sobral B.W."/>
            <person name="Xu Y."/>
            <person name="Huang S."/>
            <person name="Fei Z."/>
        </authorList>
    </citation>
    <scope>NUCLEOTIDE SEQUENCE [LARGE SCALE GENOMIC DNA]</scope>
    <source>
        <strain evidence="2">cv. 9930</strain>
    </source>
</reference>
<protein>
    <submittedName>
        <fullName evidence="1">Uncharacterized protein</fullName>
    </submittedName>
</protein>
<keyword evidence="2" id="KW-1185">Reference proteome</keyword>
<gene>
    <name evidence="1" type="ORF">Csa_7G221860</name>
</gene>
<sequence length="117" mass="12818">MAFKTNTVASASSAVAISSEVKLLSSLFTHSPAVLSSNPQISSANNPKSLHASPERISFQHGIPMFLHKCKTGSISVTQAHQFFDLMMRSIFSFNRLLAGLAKIEHYSQVSRPWRGL</sequence>
<organism evidence="1 2">
    <name type="scientific">Cucumis sativus</name>
    <name type="common">Cucumber</name>
    <dbReference type="NCBI Taxonomy" id="3659"/>
    <lineage>
        <taxon>Eukaryota</taxon>
        <taxon>Viridiplantae</taxon>
        <taxon>Streptophyta</taxon>
        <taxon>Embryophyta</taxon>
        <taxon>Tracheophyta</taxon>
        <taxon>Spermatophyta</taxon>
        <taxon>Magnoliopsida</taxon>
        <taxon>eudicotyledons</taxon>
        <taxon>Gunneridae</taxon>
        <taxon>Pentapetalae</taxon>
        <taxon>rosids</taxon>
        <taxon>fabids</taxon>
        <taxon>Cucurbitales</taxon>
        <taxon>Cucurbitaceae</taxon>
        <taxon>Benincaseae</taxon>
        <taxon>Cucumis</taxon>
    </lineage>
</organism>
<evidence type="ECO:0000313" key="2">
    <source>
        <dbReference type="Proteomes" id="UP000029981"/>
    </source>
</evidence>
<proteinExistence type="predicted"/>